<dbReference type="AlphaFoldDB" id="A0A1V6RHG8"/>
<keyword evidence="6" id="KW-0560">Oxidoreductase</keyword>
<evidence type="ECO:0000256" key="1">
    <source>
        <dbReference type="ARBA" id="ARBA00001974"/>
    </source>
</evidence>
<dbReference type="PANTHER" id="PTHR43098:SF4">
    <property type="entry name" value="BLR3857 PROTEIN"/>
    <property type="match status" value="1"/>
</dbReference>
<sequence length="278" mass="31288">MAIAPDVVSHEQSYAREEKLNEATSQYGMTIDFDPEEIRKKYEAEKAKRDNNGGLGQYIRSKDVNIVHYDEDPYAKFPVERLPVDAIFDVVIVGAGYTGLQVAARLIENGLTSICIIEKGSGVGGTWYWNRYPGLQCDIESYIYMPLLEDVGSKPSRKYASGFELWQHADRIAEKFGLKDRILFQTIVSKMSWVEEDAHWKIDTNRGDNIRARWTISASGPFHAPKFPGVPGIEKFQGKSFHSCRWDYDYTGGSFENPTLDKLADKTVVIIGTGATAI</sequence>
<keyword evidence="4" id="KW-0274">FAD</keyword>
<evidence type="ECO:0000313" key="9">
    <source>
        <dbReference type="Proteomes" id="UP000191518"/>
    </source>
</evidence>
<keyword evidence="9" id="KW-1185">Reference proteome</keyword>
<comment type="caution">
    <text evidence="8">The sequence shown here is derived from an EMBL/GenBank/DDBJ whole genome shotgun (WGS) entry which is preliminary data.</text>
</comment>
<proteinExistence type="inferred from homology"/>
<dbReference type="STRING" id="29845.A0A1V6RHG8"/>
<dbReference type="OrthoDB" id="4364392at2759"/>
<evidence type="ECO:0000256" key="2">
    <source>
        <dbReference type="ARBA" id="ARBA00010139"/>
    </source>
</evidence>
<dbReference type="EMBL" id="MDYP01000043">
    <property type="protein sequence ID" value="OQE01267.1"/>
    <property type="molecule type" value="Genomic_DNA"/>
</dbReference>
<comment type="cofactor">
    <cofactor evidence="1">
        <name>FAD</name>
        <dbReference type="ChEBI" id="CHEBI:57692"/>
    </cofactor>
</comment>
<evidence type="ECO:0000256" key="3">
    <source>
        <dbReference type="ARBA" id="ARBA00022630"/>
    </source>
</evidence>
<dbReference type="InterPro" id="IPR036188">
    <property type="entry name" value="FAD/NAD-bd_sf"/>
</dbReference>
<dbReference type="PRINTS" id="PR00411">
    <property type="entry name" value="PNDRDTASEI"/>
</dbReference>
<comment type="similarity">
    <text evidence="2">Belongs to the FAD-binding monooxygenase family.</text>
</comment>
<dbReference type="Pfam" id="PF13738">
    <property type="entry name" value="Pyr_redox_3"/>
    <property type="match status" value="1"/>
</dbReference>
<dbReference type="Proteomes" id="UP000191518">
    <property type="component" value="Unassembled WGS sequence"/>
</dbReference>
<evidence type="ECO:0000313" key="8">
    <source>
        <dbReference type="EMBL" id="OQE01267.1"/>
    </source>
</evidence>
<evidence type="ECO:0000256" key="5">
    <source>
        <dbReference type="ARBA" id="ARBA00022857"/>
    </source>
</evidence>
<keyword evidence="5" id="KW-0521">NADP</keyword>
<evidence type="ECO:0000256" key="6">
    <source>
        <dbReference type="ARBA" id="ARBA00023002"/>
    </source>
</evidence>
<evidence type="ECO:0000256" key="7">
    <source>
        <dbReference type="ARBA" id="ARBA00023033"/>
    </source>
</evidence>
<dbReference type="PANTHER" id="PTHR43098">
    <property type="entry name" value="L-ORNITHINE N(5)-MONOOXYGENASE-RELATED"/>
    <property type="match status" value="1"/>
</dbReference>
<evidence type="ECO:0008006" key="10">
    <source>
        <dbReference type="Google" id="ProtNLM"/>
    </source>
</evidence>
<dbReference type="Gene3D" id="3.50.50.60">
    <property type="entry name" value="FAD/NAD(P)-binding domain"/>
    <property type="match status" value="1"/>
</dbReference>
<organism evidence="8 9">
    <name type="scientific">Penicillium vulpinum</name>
    <dbReference type="NCBI Taxonomy" id="29845"/>
    <lineage>
        <taxon>Eukaryota</taxon>
        <taxon>Fungi</taxon>
        <taxon>Dikarya</taxon>
        <taxon>Ascomycota</taxon>
        <taxon>Pezizomycotina</taxon>
        <taxon>Eurotiomycetes</taxon>
        <taxon>Eurotiomycetidae</taxon>
        <taxon>Eurotiales</taxon>
        <taxon>Aspergillaceae</taxon>
        <taxon>Penicillium</taxon>
    </lineage>
</organism>
<gene>
    <name evidence="8" type="ORF">PENVUL_c043G00443</name>
</gene>
<dbReference type="GO" id="GO:0004497">
    <property type="term" value="F:monooxygenase activity"/>
    <property type="evidence" value="ECO:0007669"/>
    <property type="project" value="UniProtKB-KW"/>
</dbReference>
<reference evidence="9" key="1">
    <citation type="journal article" date="2017" name="Nat. Microbiol.">
        <title>Global analysis of biosynthetic gene clusters reveals vast potential of secondary metabolite production in Penicillium species.</title>
        <authorList>
            <person name="Nielsen J.C."/>
            <person name="Grijseels S."/>
            <person name="Prigent S."/>
            <person name="Ji B."/>
            <person name="Dainat J."/>
            <person name="Nielsen K.F."/>
            <person name="Frisvad J.C."/>
            <person name="Workman M."/>
            <person name="Nielsen J."/>
        </authorList>
    </citation>
    <scope>NUCLEOTIDE SEQUENCE [LARGE SCALE GENOMIC DNA]</scope>
    <source>
        <strain evidence="9">IBT 29486</strain>
    </source>
</reference>
<dbReference type="SUPFAM" id="SSF51905">
    <property type="entry name" value="FAD/NAD(P)-binding domain"/>
    <property type="match status" value="1"/>
</dbReference>
<keyword evidence="7" id="KW-0503">Monooxygenase</keyword>
<keyword evidence="3" id="KW-0285">Flavoprotein</keyword>
<accession>A0A1V6RHG8</accession>
<dbReference type="InterPro" id="IPR050775">
    <property type="entry name" value="FAD-binding_Monooxygenases"/>
</dbReference>
<name>A0A1V6RHG8_9EURO</name>
<evidence type="ECO:0000256" key="4">
    <source>
        <dbReference type="ARBA" id="ARBA00022827"/>
    </source>
</evidence>
<protein>
    <recommendedName>
        <fullName evidence="10">FAD/NAD(P)-binding domain-containing protein</fullName>
    </recommendedName>
</protein>